<comment type="caution">
    <text evidence="2">The sequence shown here is derived from an EMBL/GenBank/DDBJ whole genome shotgun (WGS) entry which is preliminary data.</text>
</comment>
<dbReference type="InterPro" id="IPR051910">
    <property type="entry name" value="ComF/GntX_DNA_util-trans"/>
</dbReference>
<evidence type="ECO:0000313" key="3">
    <source>
        <dbReference type="Proteomes" id="UP000231480"/>
    </source>
</evidence>
<accession>A0A2G9YCX9</accession>
<dbReference type="InterPro" id="IPR000836">
    <property type="entry name" value="PRTase_dom"/>
</dbReference>
<comment type="similarity">
    <text evidence="1">Belongs to the ComF/GntX family.</text>
</comment>
<dbReference type="EMBL" id="PCRH01000041">
    <property type="protein sequence ID" value="PIP17077.1"/>
    <property type="molecule type" value="Genomic_DNA"/>
</dbReference>
<dbReference type="PANTHER" id="PTHR47505">
    <property type="entry name" value="DNA UTILIZATION PROTEIN YHGH"/>
    <property type="match status" value="1"/>
</dbReference>
<dbReference type="SUPFAM" id="SSF53271">
    <property type="entry name" value="PRTase-like"/>
    <property type="match status" value="1"/>
</dbReference>
<evidence type="ECO:0000256" key="1">
    <source>
        <dbReference type="ARBA" id="ARBA00008007"/>
    </source>
</evidence>
<proteinExistence type="inferred from homology"/>
<dbReference type="InterPro" id="IPR029057">
    <property type="entry name" value="PRTase-like"/>
</dbReference>
<evidence type="ECO:0000313" key="2">
    <source>
        <dbReference type="EMBL" id="PIP17077.1"/>
    </source>
</evidence>
<name>A0A2G9YCX9_9BACT</name>
<dbReference type="CDD" id="cd06223">
    <property type="entry name" value="PRTases_typeI"/>
    <property type="match status" value="1"/>
</dbReference>
<sequence length="186" mass="21539">MISFVFRYIFDIIFPVQCLGCKKHGQWLCDQCLNSIADYSYNNPLLQKAIHTFKYKFVKDLAKPLSKLLLKRIDFAYDLIVPVPLHPKRLRWRGFNQAELLAREIDDQKVINVLIKTKNTKPQMELLGKQRKENIKDTFQCFVNLENKTILLIDDVETTGSTLKEGKRVLLGAGASQVYYLTLAKT</sequence>
<reference evidence="2 3" key="1">
    <citation type="submission" date="2017-09" db="EMBL/GenBank/DDBJ databases">
        <title>Depth-based differentiation of microbial function through sediment-hosted aquifers and enrichment of novel symbionts in the deep terrestrial subsurface.</title>
        <authorList>
            <person name="Probst A.J."/>
            <person name="Ladd B."/>
            <person name="Jarett J.K."/>
            <person name="Geller-Mcgrath D.E."/>
            <person name="Sieber C.M."/>
            <person name="Emerson J.B."/>
            <person name="Anantharaman K."/>
            <person name="Thomas B.C."/>
            <person name="Malmstrom R."/>
            <person name="Stieglmeier M."/>
            <person name="Klingl A."/>
            <person name="Woyke T."/>
            <person name="Ryan C.M."/>
            <person name="Banfield J.F."/>
        </authorList>
    </citation>
    <scope>NUCLEOTIDE SEQUENCE [LARGE SCALE GENOMIC DNA]</scope>
    <source>
        <strain evidence="2">CG23_combo_of_CG06-09_8_20_14_all_37_13</strain>
    </source>
</reference>
<gene>
    <name evidence="2" type="ORF">COX44_01810</name>
</gene>
<dbReference type="AlphaFoldDB" id="A0A2G9YCX9"/>
<dbReference type="Gene3D" id="3.40.50.2020">
    <property type="match status" value="1"/>
</dbReference>
<evidence type="ECO:0008006" key="4">
    <source>
        <dbReference type="Google" id="ProtNLM"/>
    </source>
</evidence>
<organism evidence="2 3">
    <name type="scientific">Candidatus Portnoybacteria bacterium CG23_combo_of_CG06-09_8_20_14_all_37_13</name>
    <dbReference type="NCBI Taxonomy" id="1974819"/>
    <lineage>
        <taxon>Bacteria</taxon>
        <taxon>Candidatus Portnoyibacteriota</taxon>
    </lineage>
</organism>
<protein>
    <recommendedName>
        <fullName evidence="4">Phosphoribosyltransferase domain-containing protein</fullName>
    </recommendedName>
</protein>
<dbReference type="PANTHER" id="PTHR47505:SF1">
    <property type="entry name" value="DNA UTILIZATION PROTEIN YHGH"/>
    <property type="match status" value="1"/>
</dbReference>
<dbReference type="Proteomes" id="UP000231480">
    <property type="component" value="Unassembled WGS sequence"/>
</dbReference>